<dbReference type="SUPFAM" id="SSF56281">
    <property type="entry name" value="Metallo-hydrolase/oxidoreductase"/>
    <property type="match status" value="1"/>
</dbReference>
<keyword evidence="3" id="KW-1185">Reference proteome</keyword>
<dbReference type="InterPro" id="IPR036866">
    <property type="entry name" value="RibonucZ/Hydroxyglut_hydro"/>
</dbReference>
<dbReference type="CDD" id="cd07741">
    <property type="entry name" value="metallo-hydrolase-like_MBL-fold"/>
    <property type="match status" value="1"/>
</dbReference>
<feature type="domain" description="Metallo-beta-lactamase" evidence="1">
    <location>
        <begin position="25"/>
        <end position="208"/>
    </location>
</feature>
<dbReference type="Gene3D" id="3.60.15.10">
    <property type="entry name" value="Ribonuclease Z/Hydroxyacylglutathione hydrolase-like"/>
    <property type="match status" value="1"/>
</dbReference>
<sequence length="273" mass="30425">MDDFATITQKRMTGGLRIDNLEGKNIHIDPGPGALIRSYQFGLNPRRLDAIIVSHSHTDHYTDAEVLIEAMTRGMTRSKGTVIGSLSVIKGYKDWGPCISKYHLSKTENIILEDGETTKLDNIKITATKTIHGDPTCIGFKFQTPRITISYTSDTAYFNELGSYHRGADVLIASVIRPDNEHIRGHMCSDDFKLLIENVKPKLAIMTHLGMKMIFNDPDGEALRVQEDTDTRVIAARDGMCIDLEQLTDHQLTLDDYGYRGAPVAQSGRARDS</sequence>
<reference evidence="2 3" key="1">
    <citation type="submission" date="2022-04" db="EMBL/GenBank/DDBJ databases">
        <title>Complete genome of Methanothermobacter tenebrarum strain RMAS.</title>
        <authorList>
            <person name="Nakamura K."/>
            <person name="Oshima K."/>
            <person name="Hattori M."/>
            <person name="Kamagata Y."/>
            <person name="Takamizawa K."/>
        </authorList>
    </citation>
    <scope>NUCLEOTIDE SEQUENCE [LARGE SCALE GENOMIC DNA]</scope>
    <source>
        <strain evidence="2 3">RMAS</strain>
    </source>
</reference>
<dbReference type="Proteomes" id="UP000831817">
    <property type="component" value="Chromosome"/>
</dbReference>
<protein>
    <submittedName>
        <fullName evidence="2">MBL fold metallo-hydrolase</fullName>
    </submittedName>
</protein>
<dbReference type="PANTHER" id="PTHR42663:SF6">
    <property type="entry name" value="HYDROLASE C777.06C-RELATED"/>
    <property type="match status" value="1"/>
</dbReference>
<name>A0ABN6PFP2_9EURY</name>
<gene>
    <name evidence="2" type="ORF">MTTB_08070</name>
</gene>
<dbReference type="EMBL" id="AP025698">
    <property type="protein sequence ID" value="BDH79428.1"/>
    <property type="molecule type" value="Genomic_DNA"/>
</dbReference>
<dbReference type="Pfam" id="PF12706">
    <property type="entry name" value="Lactamase_B_2"/>
    <property type="match status" value="1"/>
</dbReference>
<evidence type="ECO:0000313" key="2">
    <source>
        <dbReference type="EMBL" id="BDH79428.1"/>
    </source>
</evidence>
<accession>A0ABN6PFP2</accession>
<organism evidence="2 3">
    <name type="scientific">Methanothermobacter tenebrarum</name>
    <dbReference type="NCBI Taxonomy" id="680118"/>
    <lineage>
        <taxon>Archaea</taxon>
        <taxon>Methanobacteriati</taxon>
        <taxon>Methanobacteriota</taxon>
        <taxon>Methanomada group</taxon>
        <taxon>Methanobacteria</taxon>
        <taxon>Methanobacteriales</taxon>
        <taxon>Methanobacteriaceae</taxon>
        <taxon>Methanothermobacter</taxon>
    </lineage>
</organism>
<dbReference type="PANTHER" id="PTHR42663">
    <property type="entry name" value="HYDROLASE C777.06C-RELATED-RELATED"/>
    <property type="match status" value="1"/>
</dbReference>
<evidence type="ECO:0000259" key="1">
    <source>
        <dbReference type="Pfam" id="PF12706"/>
    </source>
</evidence>
<dbReference type="InterPro" id="IPR001279">
    <property type="entry name" value="Metallo-B-lactamas"/>
</dbReference>
<evidence type="ECO:0000313" key="3">
    <source>
        <dbReference type="Proteomes" id="UP000831817"/>
    </source>
</evidence>
<proteinExistence type="predicted"/>